<dbReference type="PANTHER" id="PTHR23003:SF3">
    <property type="entry name" value="FI21236P1-RELATED"/>
    <property type="match status" value="1"/>
</dbReference>
<protein>
    <recommendedName>
        <fullName evidence="4">RRM domain-containing protein</fullName>
    </recommendedName>
</protein>
<organism evidence="5 6">
    <name type="scientific">Seiridium cardinale</name>
    <dbReference type="NCBI Taxonomy" id="138064"/>
    <lineage>
        <taxon>Eukaryota</taxon>
        <taxon>Fungi</taxon>
        <taxon>Dikarya</taxon>
        <taxon>Ascomycota</taxon>
        <taxon>Pezizomycotina</taxon>
        <taxon>Sordariomycetes</taxon>
        <taxon>Xylariomycetidae</taxon>
        <taxon>Amphisphaeriales</taxon>
        <taxon>Sporocadaceae</taxon>
        <taxon>Seiridium</taxon>
    </lineage>
</organism>
<feature type="region of interest" description="Disordered" evidence="3">
    <location>
        <begin position="92"/>
        <end position="116"/>
    </location>
</feature>
<dbReference type="PANTHER" id="PTHR23003">
    <property type="entry name" value="RNA RECOGNITION MOTIF RRM DOMAIN CONTAINING PROTEIN"/>
    <property type="match status" value="1"/>
</dbReference>
<dbReference type="Proteomes" id="UP001465668">
    <property type="component" value="Unassembled WGS sequence"/>
</dbReference>
<comment type="caution">
    <text evidence="5">The sequence shown here is derived from an EMBL/GenBank/DDBJ whole genome shotgun (WGS) entry which is preliminary data.</text>
</comment>
<sequence length="441" mass="49389">MTLTRQVPINNTIQVNVGPGDETGLYYILISNLPWQTSWQQLKDHVRTVCSAVERVEIFNESTSGWVCVRGRVNYTAAMQARFTGNHAFQWQTDVGRREKRQRRDPDQEAGGRPGHAFMRSTIASYAENDATGDAVSVEHTTLDVAYIVGLQSGALCGPNVIIGSRATRVLTPEKWSPGAPVSIMSTPTTAYGMHPMPMVPVHDYQDSGSWYAAYHSNYVDTLSGMSGSAQQYPSAAAYQYPQTNEYYENEYYSATANTESQELRPPRSRRSHNSTQQVVPTEPRKIIIKKLSKWAQNEQVRGLLRSRCGFSGGEVRNIEVPQSSEGGNRGYAYVTFLSEDYAASAIQKLDKHKYEGKSLDVWYTSEGVSNSEENRPESHRRQHHSSRHGQEDRDKKEEKRDSNKSNAGSSQEKKEKPIKKGVIIANGSSSKADEYSKKSR</sequence>
<evidence type="ECO:0000313" key="5">
    <source>
        <dbReference type="EMBL" id="KAK9781877.1"/>
    </source>
</evidence>
<evidence type="ECO:0000256" key="1">
    <source>
        <dbReference type="ARBA" id="ARBA00022884"/>
    </source>
</evidence>
<dbReference type="SMART" id="SM00360">
    <property type="entry name" value="RRM"/>
    <property type="match status" value="2"/>
</dbReference>
<dbReference type="Gene3D" id="3.30.70.330">
    <property type="match status" value="2"/>
</dbReference>
<feature type="region of interest" description="Disordered" evidence="3">
    <location>
        <begin position="368"/>
        <end position="441"/>
    </location>
</feature>
<feature type="region of interest" description="Disordered" evidence="3">
    <location>
        <begin position="257"/>
        <end position="283"/>
    </location>
</feature>
<dbReference type="CDD" id="cd00590">
    <property type="entry name" value="RRM_SF"/>
    <property type="match status" value="1"/>
</dbReference>
<feature type="compositionally biased region" description="Basic and acidic residues" evidence="3">
    <location>
        <begin position="432"/>
        <end position="441"/>
    </location>
</feature>
<gene>
    <name evidence="5" type="ORF">SCAR479_01748</name>
</gene>
<dbReference type="EMBL" id="JARVKM010000003">
    <property type="protein sequence ID" value="KAK9781877.1"/>
    <property type="molecule type" value="Genomic_DNA"/>
</dbReference>
<name>A0ABR2Y6B7_9PEZI</name>
<proteinExistence type="predicted"/>
<keyword evidence="6" id="KW-1185">Reference proteome</keyword>
<evidence type="ECO:0000313" key="6">
    <source>
        <dbReference type="Proteomes" id="UP001465668"/>
    </source>
</evidence>
<dbReference type="InterPro" id="IPR050374">
    <property type="entry name" value="RRT5_SRSF_SR"/>
</dbReference>
<dbReference type="InterPro" id="IPR035979">
    <property type="entry name" value="RBD_domain_sf"/>
</dbReference>
<keyword evidence="1 2" id="KW-0694">RNA-binding</keyword>
<dbReference type="PROSITE" id="PS50102">
    <property type="entry name" value="RRM"/>
    <property type="match status" value="1"/>
</dbReference>
<evidence type="ECO:0000256" key="2">
    <source>
        <dbReference type="PROSITE-ProRule" id="PRU00176"/>
    </source>
</evidence>
<dbReference type="SUPFAM" id="SSF54928">
    <property type="entry name" value="RNA-binding domain, RBD"/>
    <property type="match status" value="2"/>
</dbReference>
<feature type="compositionally biased region" description="Basic and acidic residues" evidence="3">
    <location>
        <begin position="389"/>
        <end position="404"/>
    </location>
</feature>
<accession>A0ABR2Y6B7</accession>
<feature type="domain" description="RRM" evidence="4">
    <location>
        <begin position="285"/>
        <end position="367"/>
    </location>
</feature>
<dbReference type="InterPro" id="IPR012677">
    <property type="entry name" value="Nucleotide-bd_a/b_plait_sf"/>
</dbReference>
<evidence type="ECO:0000256" key="3">
    <source>
        <dbReference type="SAM" id="MobiDB-lite"/>
    </source>
</evidence>
<evidence type="ECO:0000259" key="4">
    <source>
        <dbReference type="PROSITE" id="PS50102"/>
    </source>
</evidence>
<reference evidence="5 6" key="1">
    <citation type="submission" date="2024-02" db="EMBL/GenBank/DDBJ databases">
        <title>First draft genome assembly of two strains of Seiridium cardinale.</title>
        <authorList>
            <person name="Emiliani G."/>
            <person name="Scali E."/>
        </authorList>
    </citation>
    <scope>NUCLEOTIDE SEQUENCE [LARGE SCALE GENOMIC DNA]</scope>
    <source>
        <strain evidence="5 6">BM-138-000479</strain>
    </source>
</reference>
<dbReference type="Pfam" id="PF00076">
    <property type="entry name" value="RRM_1"/>
    <property type="match status" value="1"/>
</dbReference>
<dbReference type="InterPro" id="IPR000504">
    <property type="entry name" value="RRM_dom"/>
</dbReference>